<sequence>MAASSSQAAKKQKLERLEDFRRGVPFVTCSALSAILGKVEKEGVPELHGRKNLKEAVQQRLASMAGDHGPVIKILEAVKIGEEMQDAKAALLAWLHVMELLVDAVVKPLWPGQLLASCEKAMVLTVAAGWGAVMRPKFHWTLHLESCYQRFGFLPACWSLERKHKTARKYGTASSNTVRFETSLLEEVTAEHLACLGKDGDAFSLQAQVLQPHAATAKLKRMLMQYNVMGQEDECMTSSMIRLRHGAIVKRGDMVLHAAEPGQECAYTCAKVHYCIQLHKTALVMLSAAVFLQQRWDQNMLKFREEQGDPQVYISYADDLLCSVVHNKAHDGTLTVLPPAYLRPKPC</sequence>
<name>A0A1Q9EZL0_SYMMI</name>
<reference evidence="1 2" key="1">
    <citation type="submission" date="2016-02" db="EMBL/GenBank/DDBJ databases">
        <title>Genome analysis of coral dinoflagellate symbionts highlights evolutionary adaptations to a symbiotic lifestyle.</title>
        <authorList>
            <person name="Aranda M."/>
            <person name="Li Y."/>
            <person name="Liew Y.J."/>
            <person name="Baumgarten S."/>
            <person name="Simakov O."/>
            <person name="Wilson M."/>
            <person name="Piel J."/>
            <person name="Ashoor H."/>
            <person name="Bougouffa S."/>
            <person name="Bajic V.B."/>
            <person name="Ryu T."/>
            <person name="Ravasi T."/>
            <person name="Bayer T."/>
            <person name="Micklem G."/>
            <person name="Kim H."/>
            <person name="Bhak J."/>
            <person name="Lajeunesse T.C."/>
            <person name="Voolstra C.R."/>
        </authorList>
    </citation>
    <scope>NUCLEOTIDE SEQUENCE [LARGE SCALE GENOMIC DNA]</scope>
    <source>
        <strain evidence="1 2">CCMP2467</strain>
    </source>
</reference>
<organism evidence="1 2">
    <name type="scientific">Symbiodinium microadriaticum</name>
    <name type="common">Dinoflagellate</name>
    <name type="synonym">Zooxanthella microadriatica</name>
    <dbReference type="NCBI Taxonomy" id="2951"/>
    <lineage>
        <taxon>Eukaryota</taxon>
        <taxon>Sar</taxon>
        <taxon>Alveolata</taxon>
        <taxon>Dinophyceae</taxon>
        <taxon>Suessiales</taxon>
        <taxon>Symbiodiniaceae</taxon>
        <taxon>Symbiodinium</taxon>
    </lineage>
</organism>
<dbReference type="OrthoDB" id="10339533at2759"/>
<proteinExistence type="predicted"/>
<keyword evidence="2" id="KW-1185">Reference proteome</keyword>
<dbReference type="AlphaFoldDB" id="A0A1Q9EZL0"/>
<comment type="caution">
    <text evidence="1">The sequence shown here is derived from an EMBL/GenBank/DDBJ whole genome shotgun (WGS) entry which is preliminary data.</text>
</comment>
<evidence type="ECO:0000313" key="2">
    <source>
        <dbReference type="Proteomes" id="UP000186817"/>
    </source>
</evidence>
<dbReference type="EMBL" id="LSRX01000038">
    <property type="protein sequence ID" value="OLQ12829.1"/>
    <property type="molecule type" value="Genomic_DNA"/>
</dbReference>
<protein>
    <submittedName>
        <fullName evidence="1">Uncharacterized protein</fullName>
    </submittedName>
</protein>
<accession>A0A1Q9EZL0</accession>
<evidence type="ECO:0000313" key="1">
    <source>
        <dbReference type="EMBL" id="OLQ12829.1"/>
    </source>
</evidence>
<dbReference type="Proteomes" id="UP000186817">
    <property type="component" value="Unassembled WGS sequence"/>
</dbReference>
<gene>
    <name evidence="1" type="ORF">AK812_SmicGene3243</name>
</gene>